<proteinExistence type="predicted"/>
<name>A0A7N9CY55_MACFA</name>
<dbReference type="Proteomes" id="UP000233100">
    <property type="component" value="Chromosome 3"/>
</dbReference>
<sequence length="79" mass="9017">SLSPEAASWHSLYLPLPVGRSRTLLKLVSPAGNFSWSYYYPIYSHNNTIHHLRSTLNPNIILGFTSFCTPTIDSPVWRR</sequence>
<organism evidence="1 2">
    <name type="scientific">Macaca fascicularis</name>
    <name type="common">Crab-eating macaque</name>
    <name type="synonym">Cynomolgus monkey</name>
    <dbReference type="NCBI Taxonomy" id="9541"/>
    <lineage>
        <taxon>Eukaryota</taxon>
        <taxon>Metazoa</taxon>
        <taxon>Chordata</taxon>
        <taxon>Craniata</taxon>
        <taxon>Vertebrata</taxon>
        <taxon>Euteleostomi</taxon>
        <taxon>Mammalia</taxon>
        <taxon>Eutheria</taxon>
        <taxon>Euarchontoglires</taxon>
        <taxon>Primates</taxon>
        <taxon>Haplorrhini</taxon>
        <taxon>Catarrhini</taxon>
        <taxon>Cercopithecidae</taxon>
        <taxon>Cercopithecinae</taxon>
        <taxon>Macaca</taxon>
    </lineage>
</organism>
<dbReference type="GeneTree" id="ENSGT01030000235812"/>
<evidence type="ECO:0000313" key="2">
    <source>
        <dbReference type="Proteomes" id="UP000233100"/>
    </source>
</evidence>
<evidence type="ECO:0000313" key="1">
    <source>
        <dbReference type="Ensembl" id="ENSMFAP00000057428.1"/>
    </source>
</evidence>
<accession>A0A7N9CY55</accession>
<protein>
    <submittedName>
        <fullName evidence="1">Uncharacterized protein</fullName>
    </submittedName>
</protein>
<reference evidence="1" key="2">
    <citation type="submission" date="2025-08" db="UniProtKB">
        <authorList>
            <consortium name="Ensembl"/>
        </authorList>
    </citation>
    <scope>IDENTIFICATION</scope>
</reference>
<dbReference type="Ensembl" id="ENSMFAT00000074013.1">
    <property type="protein sequence ID" value="ENSMFAP00000057428.1"/>
    <property type="gene ID" value="ENSMFAG00000053223.1"/>
</dbReference>
<dbReference type="AlphaFoldDB" id="A0A7N9CY55"/>
<reference evidence="1 2" key="1">
    <citation type="submission" date="2013-03" db="EMBL/GenBank/DDBJ databases">
        <authorList>
            <person name="Warren W."/>
            <person name="Wilson R.K."/>
        </authorList>
    </citation>
    <scope>NUCLEOTIDE SEQUENCE</scope>
</reference>
<keyword evidence="2" id="KW-1185">Reference proteome</keyword>
<reference evidence="1" key="3">
    <citation type="submission" date="2025-09" db="UniProtKB">
        <authorList>
            <consortium name="Ensembl"/>
        </authorList>
    </citation>
    <scope>IDENTIFICATION</scope>
</reference>